<evidence type="ECO:0000313" key="3">
    <source>
        <dbReference type="Proteomes" id="UP000534294"/>
    </source>
</evidence>
<comment type="caution">
    <text evidence="2">The sequence shown here is derived from an EMBL/GenBank/DDBJ whole genome shotgun (WGS) entry which is preliminary data.</text>
</comment>
<evidence type="ECO:0000256" key="1">
    <source>
        <dbReference type="SAM" id="Phobius"/>
    </source>
</evidence>
<dbReference type="AlphaFoldDB" id="A0A7W7YMB8"/>
<reference evidence="2 3" key="1">
    <citation type="submission" date="2020-08" db="EMBL/GenBank/DDBJ databases">
        <title>Genomic Encyclopedia of Type Strains, Phase IV (KMG-IV): sequencing the most valuable type-strain genomes for metagenomic binning, comparative biology and taxonomic classification.</title>
        <authorList>
            <person name="Goeker M."/>
        </authorList>
    </citation>
    <scope>NUCLEOTIDE SEQUENCE [LARGE SCALE GENOMIC DNA]</scope>
    <source>
        <strain evidence="2 3">DSM 12251</strain>
    </source>
</reference>
<proteinExistence type="predicted"/>
<sequence length="246" mass="27804">MELQGNPYRIAKPTEGILWSGTFWGNKVTYRAVLTSQYLWLWKELTIPLVSIKKIILTENGRLMRIIFHQGLIHRDLALELCMVDFFSRRDHRRLAEAWAVIHKAWLAALVPAPENSMPEGLKTLLSQASCEVCGNPNAALLESGYHISFGILFSPIEVAKWVPVRPYVCTRHAIAATCRNNLVTSLTGYFGIPAIFTGPYHVWRNAMRLKQVFLVSPAVALFAGICGMLLPLTVIVLLYHWFATR</sequence>
<keyword evidence="1" id="KW-0472">Membrane</keyword>
<dbReference type="EMBL" id="JACHIF010000006">
    <property type="protein sequence ID" value="MBB5038754.1"/>
    <property type="molecule type" value="Genomic_DNA"/>
</dbReference>
<dbReference type="RefSeq" id="WP_184209848.1">
    <property type="nucleotide sequence ID" value="NZ_JACHIF010000006.1"/>
</dbReference>
<keyword evidence="3" id="KW-1185">Reference proteome</keyword>
<protein>
    <submittedName>
        <fullName evidence="2">Uncharacterized protein</fullName>
    </submittedName>
</protein>
<evidence type="ECO:0000313" key="2">
    <source>
        <dbReference type="EMBL" id="MBB5038754.1"/>
    </source>
</evidence>
<gene>
    <name evidence="2" type="ORF">HNQ64_003019</name>
</gene>
<keyword evidence="1" id="KW-0812">Transmembrane</keyword>
<keyword evidence="1" id="KW-1133">Transmembrane helix</keyword>
<feature type="transmembrane region" description="Helical" evidence="1">
    <location>
        <begin position="213"/>
        <end position="243"/>
    </location>
</feature>
<accession>A0A7W7YMB8</accession>
<organism evidence="2 3">
    <name type="scientific">Prosthecobacter dejongeii</name>
    <dbReference type="NCBI Taxonomy" id="48465"/>
    <lineage>
        <taxon>Bacteria</taxon>
        <taxon>Pseudomonadati</taxon>
        <taxon>Verrucomicrobiota</taxon>
        <taxon>Verrucomicrobiia</taxon>
        <taxon>Verrucomicrobiales</taxon>
        <taxon>Verrucomicrobiaceae</taxon>
        <taxon>Prosthecobacter</taxon>
    </lineage>
</organism>
<dbReference type="Proteomes" id="UP000534294">
    <property type="component" value="Unassembled WGS sequence"/>
</dbReference>
<name>A0A7W7YMB8_9BACT</name>